<evidence type="ECO:0000313" key="2">
    <source>
        <dbReference type="EMBL" id="AER97641.1"/>
    </source>
</evidence>
<protein>
    <submittedName>
        <fullName evidence="2">Dual specificity tyrosine-phosphorylation-regulated kinase 3</fullName>
    </submittedName>
</protein>
<sequence>CSVWTRFPREASRSRRQPPQRRWTLHFEPSNRRPSPRGSRASGWEARLAGRGRRMRGRPESDSRPSSGDWGMVS</sequence>
<dbReference type="AlphaFoldDB" id="M1ENG1"/>
<organism evidence="2">
    <name type="scientific">Mustela putorius furo</name>
    <name type="common">European domestic ferret</name>
    <name type="synonym">Mustela furo</name>
    <dbReference type="NCBI Taxonomy" id="9669"/>
    <lineage>
        <taxon>Eukaryota</taxon>
        <taxon>Metazoa</taxon>
        <taxon>Chordata</taxon>
        <taxon>Craniata</taxon>
        <taxon>Vertebrata</taxon>
        <taxon>Euteleostomi</taxon>
        <taxon>Mammalia</taxon>
        <taxon>Eutheria</taxon>
        <taxon>Laurasiatheria</taxon>
        <taxon>Carnivora</taxon>
        <taxon>Caniformia</taxon>
        <taxon>Musteloidea</taxon>
        <taxon>Mustelidae</taxon>
        <taxon>Mustelinae</taxon>
        <taxon>Mustela</taxon>
    </lineage>
</organism>
<evidence type="ECO:0000256" key="1">
    <source>
        <dbReference type="SAM" id="MobiDB-lite"/>
    </source>
</evidence>
<feature type="compositionally biased region" description="Low complexity" evidence="1">
    <location>
        <begin position="32"/>
        <end position="42"/>
    </location>
</feature>
<feature type="non-terminal residue" evidence="2">
    <location>
        <position position="1"/>
    </location>
</feature>
<dbReference type="GO" id="GO:0016301">
    <property type="term" value="F:kinase activity"/>
    <property type="evidence" value="ECO:0007669"/>
    <property type="project" value="UniProtKB-KW"/>
</dbReference>
<feature type="region of interest" description="Disordered" evidence="1">
    <location>
        <begin position="1"/>
        <end position="74"/>
    </location>
</feature>
<feature type="non-terminal residue" evidence="2">
    <location>
        <position position="74"/>
    </location>
</feature>
<keyword evidence="2" id="KW-0808">Transferase</keyword>
<dbReference type="EMBL" id="JP009044">
    <property type="protein sequence ID" value="AER97641.1"/>
    <property type="molecule type" value="mRNA"/>
</dbReference>
<keyword evidence="2" id="KW-0418">Kinase</keyword>
<proteinExistence type="evidence at transcript level"/>
<reference evidence="2" key="1">
    <citation type="journal article" date="2013" name="J. Virol.">
        <title>Sequencing, annotation, and characterization of the influenza ferret infectome.</title>
        <authorList>
            <person name="Leon A.J."/>
            <person name="Banner D."/>
            <person name="Xu L."/>
            <person name="Ran L."/>
            <person name="Peng Z."/>
            <person name="Yi K."/>
            <person name="Chen C."/>
            <person name="Xu F."/>
            <person name="Huang J."/>
            <person name="Zhao Z."/>
            <person name="Lin Z."/>
            <person name="Huang S.H."/>
            <person name="Fang Y."/>
            <person name="Kelvin A.A."/>
            <person name="Ross T.M."/>
            <person name="Farooqui A."/>
            <person name="Kelvin D.J."/>
        </authorList>
    </citation>
    <scope>NUCLEOTIDE SEQUENCE</scope>
    <source>
        <tissue evidence="2">Lungs</tissue>
    </source>
</reference>
<name>M1ENG1_MUSPF</name>
<accession>M1ENG1</accession>